<feature type="transmembrane region" description="Helical" evidence="6">
    <location>
        <begin position="353"/>
        <end position="374"/>
    </location>
</feature>
<evidence type="ECO:0000259" key="7">
    <source>
        <dbReference type="PROSITE" id="PS50850"/>
    </source>
</evidence>
<dbReference type="AlphaFoldDB" id="A0A8H4AWM3"/>
<feature type="transmembrane region" description="Helical" evidence="6">
    <location>
        <begin position="62"/>
        <end position="79"/>
    </location>
</feature>
<feature type="transmembrane region" description="Helical" evidence="6">
    <location>
        <begin position="268"/>
        <end position="290"/>
    </location>
</feature>
<feature type="transmembrane region" description="Helical" evidence="6">
    <location>
        <begin position="310"/>
        <end position="332"/>
    </location>
</feature>
<feature type="transmembrane region" description="Helical" evidence="6">
    <location>
        <begin position="156"/>
        <end position="181"/>
    </location>
</feature>
<dbReference type="PROSITE" id="PS50850">
    <property type="entry name" value="MFS"/>
    <property type="match status" value="1"/>
</dbReference>
<feature type="transmembrane region" description="Helical" evidence="6">
    <location>
        <begin position="380"/>
        <end position="399"/>
    </location>
</feature>
<evidence type="ECO:0000256" key="1">
    <source>
        <dbReference type="ARBA" id="ARBA00004141"/>
    </source>
</evidence>
<evidence type="ECO:0000256" key="4">
    <source>
        <dbReference type="ARBA" id="ARBA00023136"/>
    </source>
</evidence>
<dbReference type="EMBL" id="WTPW01000168">
    <property type="protein sequence ID" value="KAF0539806.1"/>
    <property type="molecule type" value="Genomic_DNA"/>
</dbReference>
<evidence type="ECO:0000256" key="6">
    <source>
        <dbReference type="SAM" id="Phobius"/>
    </source>
</evidence>
<comment type="subcellular location">
    <subcellularLocation>
        <location evidence="1">Membrane</location>
        <topology evidence="1">Multi-pass membrane protein</topology>
    </subcellularLocation>
</comment>
<sequence length="490" mass="54834">MKSVSSKISESTEVTEVTEVTGASEDTGGSEVTEITVVNEASECTEDIIVNDPKFLSSRKKWLILFITTFSRMLTPMTNTRILYPALIQLREEFDISEITVNSLISVSLIFKGIASIVWAAYSDRFATRRKVYLLSCLVFIIPTILCSIAERIWVLMILCAIQVCGCSGMYSISAGIISDIYCPKERGGAYRIFYLAYWFSNFIGTLSGVYIIQYLNWQWIFRILAIYGGFIFPFVILFVPETFCQSTLTSQSKASQNRFNPIAPLKLLGYPNVTLVVIYVSFVSSILTIQNLSVPQNFSGRIYKLPPSSIGLLFLASAVGYAIGSLVGGKYSDFVLQRARKKGESVYPEMRIKSATVGVLIIPCSYLAYGWLLDHNFDIYTLMILWFFGALGSLITFNSLSTYLVDVCPGFSASVVALVNCIRLMISGINAIVSSLLENAIGTGWFFTVISLTCFIFTFLLVIVYFKGRQWQKNFFNGDSKRWTISRNL</sequence>
<feature type="transmembrane region" description="Helical" evidence="6">
    <location>
        <begin position="411"/>
        <end position="434"/>
    </location>
</feature>
<keyword evidence="2 6" id="KW-0812">Transmembrane</keyword>
<proteinExistence type="predicted"/>
<keyword evidence="4 6" id="KW-0472">Membrane</keyword>
<keyword evidence="3 6" id="KW-1133">Transmembrane helix</keyword>
<evidence type="ECO:0000256" key="2">
    <source>
        <dbReference type="ARBA" id="ARBA00022692"/>
    </source>
</evidence>
<name>A0A8H4AWM3_GIGMA</name>
<dbReference type="Proteomes" id="UP000439903">
    <property type="component" value="Unassembled WGS sequence"/>
</dbReference>
<feature type="region of interest" description="Disordered" evidence="5">
    <location>
        <begin position="1"/>
        <end position="30"/>
    </location>
</feature>
<feature type="domain" description="Major facilitator superfamily (MFS) profile" evidence="7">
    <location>
        <begin position="64"/>
        <end position="470"/>
    </location>
</feature>
<organism evidence="8 9">
    <name type="scientific">Gigaspora margarita</name>
    <dbReference type="NCBI Taxonomy" id="4874"/>
    <lineage>
        <taxon>Eukaryota</taxon>
        <taxon>Fungi</taxon>
        <taxon>Fungi incertae sedis</taxon>
        <taxon>Mucoromycota</taxon>
        <taxon>Glomeromycotina</taxon>
        <taxon>Glomeromycetes</taxon>
        <taxon>Diversisporales</taxon>
        <taxon>Gigasporaceae</taxon>
        <taxon>Gigaspora</taxon>
    </lineage>
</organism>
<feature type="transmembrane region" description="Helical" evidence="6">
    <location>
        <begin position="132"/>
        <end position="150"/>
    </location>
</feature>
<dbReference type="InterPro" id="IPR011701">
    <property type="entry name" value="MFS"/>
</dbReference>
<comment type="caution">
    <text evidence="8">The sequence shown here is derived from an EMBL/GenBank/DDBJ whole genome shotgun (WGS) entry which is preliminary data.</text>
</comment>
<evidence type="ECO:0000256" key="3">
    <source>
        <dbReference type="ARBA" id="ARBA00022989"/>
    </source>
</evidence>
<feature type="transmembrane region" description="Helical" evidence="6">
    <location>
        <begin position="99"/>
        <end position="120"/>
    </location>
</feature>
<keyword evidence="9" id="KW-1185">Reference proteome</keyword>
<dbReference type="GO" id="GO:0022857">
    <property type="term" value="F:transmembrane transporter activity"/>
    <property type="evidence" value="ECO:0007669"/>
    <property type="project" value="InterPro"/>
</dbReference>
<protein>
    <submittedName>
        <fullName evidence="8">MFS general substrate transporter</fullName>
    </submittedName>
</protein>
<dbReference type="PANTHER" id="PTHR23502:SF5">
    <property type="entry name" value="QUINIDINE RESISTANCE PROTEIN 3"/>
    <property type="match status" value="1"/>
</dbReference>
<dbReference type="PANTHER" id="PTHR23502">
    <property type="entry name" value="MAJOR FACILITATOR SUPERFAMILY"/>
    <property type="match status" value="1"/>
</dbReference>
<evidence type="ECO:0000313" key="8">
    <source>
        <dbReference type="EMBL" id="KAF0539806.1"/>
    </source>
</evidence>
<feature type="transmembrane region" description="Helical" evidence="6">
    <location>
        <begin position="220"/>
        <end position="240"/>
    </location>
</feature>
<feature type="compositionally biased region" description="Low complexity" evidence="5">
    <location>
        <begin position="1"/>
        <end position="21"/>
    </location>
</feature>
<dbReference type="GO" id="GO:0005886">
    <property type="term" value="C:plasma membrane"/>
    <property type="evidence" value="ECO:0007669"/>
    <property type="project" value="TreeGrafter"/>
</dbReference>
<gene>
    <name evidence="8" type="ORF">F8M41_006750</name>
</gene>
<dbReference type="InterPro" id="IPR036259">
    <property type="entry name" value="MFS_trans_sf"/>
</dbReference>
<evidence type="ECO:0000256" key="5">
    <source>
        <dbReference type="SAM" id="MobiDB-lite"/>
    </source>
</evidence>
<dbReference type="Pfam" id="PF07690">
    <property type="entry name" value="MFS_1"/>
    <property type="match status" value="1"/>
</dbReference>
<feature type="transmembrane region" description="Helical" evidence="6">
    <location>
        <begin position="446"/>
        <end position="467"/>
    </location>
</feature>
<dbReference type="Gene3D" id="1.20.1250.20">
    <property type="entry name" value="MFS general substrate transporter like domains"/>
    <property type="match status" value="1"/>
</dbReference>
<feature type="transmembrane region" description="Helical" evidence="6">
    <location>
        <begin position="193"/>
        <end position="214"/>
    </location>
</feature>
<dbReference type="SUPFAM" id="SSF103473">
    <property type="entry name" value="MFS general substrate transporter"/>
    <property type="match status" value="1"/>
</dbReference>
<dbReference type="OrthoDB" id="3936150at2759"/>
<reference evidence="8 9" key="1">
    <citation type="journal article" date="2019" name="Environ. Microbiol.">
        <title>At the nexus of three kingdoms: the genome of the mycorrhizal fungus Gigaspora margarita provides insights into plant, endobacterial and fungal interactions.</title>
        <authorList>
            <person name="Venice F."/>
            <person name="Ghignone S."/>
            <person name="Salvioli di Fossalunga A."/>
            <person name="Amselem J."/>
            <person name="Novero M."/>
            <person name="Xianan X."/>
            <person name="Sedzielewska Toro K."/>
            <person name="Morin E."/>
            <person name="Lipzen A."/>
            <person name="Grigoriev I.V."/>
            <person name="Henrissat B."/>
            <person name="Martin F.M."/>
            <person name="Bonfante P."/>
        </authorList>
    </citation>
    <scope>NUCLEOTIDE SEQUENCE [LARGE SCALE GENOMIC DNA]</scope>
    <source>
        <strain evidence="8 9">BEG34</strain>
    </source>
</reference>
<evidence type="ECO:0000313" key="9">
    <source>
        <dbReference type="Proteomes" id="UP000439903"/>
    </source>
</evidence>
<dbReference type="InterPro" id="IPR020846">
    <property type="entry name" value="MFS_dom"/>
</dbReference>
<accession>A0A8H4AWM3</accession>